<dbReference type="AlphaFoldDB" id="A0A1Z4GCZ7"/>
<keyword evidence="6" id="KW-1185">Reference proteome</keyword>
<evidence type="ECO:0000313" key="5">
    <source>
        <dbReference type="EMBL" id="BAY15391.1"/>
    </source>
</evidence>
<evidence type="ECO:0000256" key="1">
    <source>
        <dbReference type="ARBA" id="ARBA00022598"/>
    </source>
</evidence>
<evidence type="ECO:0000313" key="6">
    <source>
        <dbReference type="Proteomes" id="UP000218287"/>
    </source>
</evidence>
<dbReference type="GO" id="GO:0006420">
    <property type="term" value="P:arginyl-tRNA aminoacylation"/>
    <property type="evidence" value="ECO:0007669"/>
    <property type="project" value="InterPro"/>
</dbReference>
<dbReference type="OrthoDB" id="9805987at2"/>
<proteinExistence type="predicted"/>
<dbReference type="Gene3D" id="1.10.730.10">
    <property type="entry name" value="Isoleucyl-tRNA Synthetase, Domain 1"/>
    <property type="match status" value="1"/>
</dbReference>
<dbReference type="GO" id="GO:0005524">
    <property type="term" value="F:ATP binding"/>
    <property type="evidence" value="ECO:0007669"/>
    <property type="project" value="UniProtKB-KW"/>
</dbReference>
<gene>
    <name evidence="5" type="ORF">NIES21_12080</name>
</gene>
<feature type="domain" description="DALR anticodon binding" evidence="4">
    <location>
        <begin position="147"/>
        <end position="292"/>
    </location>
</feature>
<dbReference type="Proteomes" id="UP000218287">
    <property type="component" value="Chromosome"/>
</dbReference>
<reference evidence="5 6" key="1">
    <citation type="submission" date="2017-06" db="EMBL/GenBank/DDBJ databases">
        <title>Genome sequencing of cyanobaciteial culture collection at National Institute for Environmental Studies (NIES).</title>
        <authorList>
            <person name="Hirose Y."/>
            <person name="Shimura Y."/>
            <person name="Fujisawa T."/>
            <person name="Nakamura Y."/>
            <person name="Kawachi M."/>
        </authorList>
    </citation>
    <scope>NUCLEOTIDE SEQUENCE [LARGE SCALE GENOMIC DNA]</scope>
    <source>
        <strain evidence="5 6">NIES-21</strain>
    </source>
</reference>
<dbReference type="SMART" id="SM00836">
    <property type="entry name" value="DALR_1"/>
    <property type="match status" value="1"/>
</dbReference>
<dbReference type="InterPro" id="IPR008909">
    <property type="entry name" value="DALR_anticod-bd"/>
</dbReference>
<dbReference type="EMBL" id="AP018174">
    <property type="protein sequence ID" value="BAY15391.1"/>
    <property type="molecule type" value="Genomic_DNA"/>
</dbReference>
<organism evidence="5 6">
    <name type="scientific">Anabaenopsis circularis NIES-21</name>
    <dbReference type="NCBI Taxonomy" id="1085406"/>
    <lineage>
        <taxon>Bacteria</taxon>
        <taxon>Bacillati</taxon>
        <taxon>Cyanobacteriota</taxon>
        <taxon>Cyanophyceae</taxon>
        <taxon>Nostocales</taxon>
        <taxon>Nodulariaceae</taxon>
        <taxon>Anabaenopsis</taxon>
    </lineage>
</organism>
<evidence type="ECO:0000256" key="2">
    <source>
        <dbReference type="ARBA" id="ARBA00022741"/>
    </source>
</evidence>
<keyword evidence="2" id="KW-0547">Nucleotide-binding</keyword>
<evidence type="ECO:0000256" key="3">
    <source>
        <dbReference type="ARBA" id="ARBA00022840"/>
    </source>
</evidence>
<name>A0A1Z4GCZ7_9CYAN</name>
<dbReference type="InterPro" id="IPR009080">
    <property type="entry name" value="tRNAsynth_Ia_anticodon-bd"/>
</dbReference>
<keyword evidence="3" id="KW-0067">ATP-binding</keyword>
<dbReference type="GO" id="GO:0004814">
    <property type="term" value="F:arginine-tRNA ligase activity"/>
    <property type="evidence" value="ECO:0007669"/>
    <property type="project" value="InterPro"/>
</dbReference>
<sequence>MQSQSIISNYSSIKQLLYALLFNTLSESTQVEKKQFIEFKKNHLYKDRDNSKILYISGVAQQLSKSHNCTAMDIADSIRSKLSATSGDVCQVKIVPPGWIYLELTPPFLATWLQHLVMGCLGQDGKMGTEKINSKFKDHNPANIFVVQYSHARCCSLILLGHREGLIKLREPLPDNHPAFGQLLPQQPIPWLNHDKQLWLNLSTEKDLLAQLVQVVDNLACASNSDAINWQKAALKLSQALENFWCQCRIWGDVKIYSPELAQARLGLVIITQHLLRFLLVEKLGVTAPWEL</sequence>
<accession>A0A1Z4GCZ7</accession>
<dbReference type="SUPFAM" id="SSF47323">
    <property type="entry name" value="Anticodon-binding domain of a subclass of class I aminoacyl-tRNA synthetases"/>
    <property type="match status" value="1"/>
</dbReference>
<protein>
    <submittedName>
        <fullName evidence="5">Arginyl tRNA synthetase anticodon binding protein</fullName>
    </submittedName>
</protein>
<keyword evidence="5" id="KW-0030">Aminoacyl-tRNA synthetase</keyword>
<keyword evidence="1" id="KW-0436">Ligase</keyword>
<evidence type="ECO:0000259" key="4">
    <source>
        <dbReference type="SMART" id="SM00836"/>
    </source>
</evidence>